<evidence type="ECO:0000313" key="2">
    <source>
        <dbReference type="Proteomes" id="UP000198287"/>
    </source>
</evidence>
<dbReference type="AlphaFoldDB" id="A0A226CYQ3"/>
<dbReference type="OrthoDB" id="3226at2759"/>
<dbReference type="EMBL" id="LNIX01000046">
    <property type="protein sequence ID" value="OXA38442.1"/>
    <property type="molecule type" value="Genomic_DNA"/>
</dbReference>
<dbReference type="Proteomes" id="UP000198287">
    <property type="component" value="Unassembled WGS sequence"/>
</dbReference>
<evidence type="ECO:0000313" key="1">
    <source>
        <dbReference type="EMBL" id="OXA38442.1"/>
    </source>
</evidence>
<accession>A0A226CYQ3</accession>
<reference evidence="1 2" key="1">
    <citation type="submission" date="2015-12" db="EMBL/GenBank/DDBJ databases">
        <title>The genome of Folsomia candida.</title>
        <authorList>
            <person name="Faddeeva A."/>
            <person name="Derks M.F."/>
            <person name="Anvar Y."/>
            <person name="Smit S."/>
            <person name="Van Straalen N."/>
            <person name="Roelofs D."/>
        </authorList>
    </citation>
    <scope>NUCLEOTIDE SEQUENCE [LARGE SCALE GENOMIC DNA]</scope>
    <source>
        <strain evidence="1 2">VU population</strain>
        <tissue evidence="1">Whole body</tissue>
    </source>
</reference>
<sequence>MGYLIRRWGERRKRGNYKKLNSVTDPSRYVPLSTSDHPPRRGIIRPAILLKTTNGLGNQLFQYACHYALARKHDLPLYIRIPHNQTPHLSVTDRSFALHTLNVPLFSWNTIDSSSNLGNITYLSDSDLLSGSYNVSSSLNLFSLREGDYCQSEHYFAEYRSELKELFGFKSDHQFSQAVESWEKFILGKTGETVALHDWKHSHHIFRLFGRLGFYSGQISSQGGAHLAT</sequence>
<organism evidence="1 2">
    <name type="scientific">Folsomia candida</name>
    <name type="common">Springtail</name>
    <dbReference type="NCBI Taxonomy" id="158441"/>
    <lineage>
        <taxon>Eukaryota</taxon>
        <taxon>Metazoa</taxon>
        <taxon>Ecdysozoa</taxon>
        <taxon>Arthropoda</taxon>
        <taxon>Hexapoda</taxon>
        <taxon>Collembola</taxon>
        <taxon>Entomobryomorpha</taxon>
        <taxon>Isotomoidea</taxon>
        <taxon>Isotomidae</taxon>
        <taxon>Proisotominae</taxon>
        <taxon>Folsomia</taxon>
    </lineage>
</organism>
<name>A0A226CYQ3_FOLCA</name>
<gene>
    <name evidence="1" type="ORF">Fcan01_26785</name>
</gene>
<keyword evidence="2" id="KW-1185">Reference proteome</keyword>
<protein>
    <recommendedName>
        <fullName evidence="3">L-Fucosyltransferase</fullName>
    </recommendedName>
</protein>
<evidence type="ECO:0008006" key="3">
    <source>
        <dbReference type="Google" id="ProtNLM"/>
    </source>
</evidence>
<comment type="caution">
    <text evidence="1">The sequence shown here is derived from an EMBL/GenBank/DDBJ whole genome shotgun (WGS) entry which is preliminary data.</text>
</comment>
<proteinExistence type="predicted"/>